<keyword evidence="1" id="KW-1133">Transmembrane helix</keyword>
<evidence type="ECO:0000313" key="2">
    <source>
        <dbReference type="EMBL" id="MET4582778.1"/>
    </source>
</evidence>
<proteinExistence type="predicted"/>
<accession>A0ABV2QQJ5</accession>
<gene>
    <name evidence="2" type="ORF">ABIE21_002288</name>
</gene>
<feature type="transmembrane region" description="Helical" evidence="1">
    <location>
        <begin position="88"/>
        <end position="109"/>
    </location>
</feature>
<feature type="transmembrane region" description="Helical" evidence="1">
    <location>
        <begin position="146"/>
        <end position="164"/>
    </location>
</feature>
<feature type="transmembrane region" description="Helical" evidence="1">
    <location>
        <begin position="236"/>
        <end position="254"/>
    </location>
</feature>
<sequence length="278" mass="29186">MRSVVVYMQERFPLPLVSLLAASFAVLSLALFGADPAGSPRWWAQLVLLALVFLALLLRYRVTDEWKDFAHDSSVYPRRPLQRGAISVRTLMLLGIAALALELGGVVAVSGGPGLLAYLPVLVLSAITAVEFFARRVLARRFTLSFVLHELVYLPLFGWAAFALGAPLTAGTLAGVAAGTLLFVVAEVVRKFEPRFAPDGAMVADTYSAVWGRTAAIVVIVLSLLASALLAVAAGAGVVVTVVAAAFCVAIAALRRSDRAVMVLGGLSVPALAAAMLS</sequence>
<dbReference type="EMBL" id="JBEPSJ010000002">
    <property type="protein sequence ID" value="MET4582778.1"/>
    <property type="molecule type" value="Genomic_DNA"/>
</dbReference>
<evidence type="ECO:0000313" key="3">
    <source>
        <dbReference type="Proteomes" id="UP001549257"/>
    </source>
</evidence>
<dbReference type="InterPro" id="IPR044878">
    <property type="entry name" value="UbiA_sf"/>
</dbReference>
<reference evidence="2 3" key="1">
    <citation type="submission" date="2024-06" db="EMBL/GenBank/DDBJ databases">
        <title>Sorghum-associated microbial communities from plants grown in Nebraska, USA.</title>
        <authorList>
            <person name="Schachtman D."/>
        </authorList>
    </citation>
    <scope>NUCLEOTIDE SEQUENCE [LARGE SCALE GENOMIC DNA]</scope>
    <source>
        <strain evidence="2 3">2857</strain>
    </source>
</reference>
<feature type="transmembrane region" description="Helical" evidence="1">
    <location>
        <begin position="210"/>
        <end position="230"/>
    </location>
</feature>
<dbReference type="Gene3D" id="1.10.357.140">
    <property type="entry name" value="UbiA prenyltransferase"/>
    <property type="match status" value="1"/>
</dbReference>
<organism evidence="2 3">
    <name type="scientific">Conyzicola nivalis</name>
    <dbReference type="NCBI Taxonomy" id="1477021"/>
    <lineage>
        <taxon>Bacteria</taxon>
        <taxon>Bacillati</taxon>
        <taxon>Actinomycetota</taxon>
        <taxon>Actinomycetes</taxon>
        <taxon>Micrococcales</taxon>
        <taxon>Microbacteriaceae</taxon>
        <taxon>Conyzicola</taxon>
    </lineage>
</organism>
<feature type="transmembrane region" description="Helical" evidence="1">
    <location>
        <begin position="170"/>
        <end position="189"/>
    </location>
</feature>
<evidence type="ECO:0008006" key="4">
    <source>
        <dbReference type="Google" id="ProtNLM"/>
    </source>
</evidence>
<protein>
    <recommendedName>
        <fullName evidence="4">Prenyltransferase</fullName>
    </recommendedName>
</protein>
<evidence type="ECO:0000256" key="1">
    <source>
        <dbReference type="SAM" id="Phobius"/>
    </source>
</evidence>
<name>A0ABV2QQJ5_9MICO</name>
<feature type="transmembrane region" description="Helical" evidence="1">
    <location>
        <begin position="42"/>
        <end position="60"/>
    </location>
</feature>
<feature type="transmembrane region" description="Helical" evidence="1">
    <location>
        <begin position="261"/>
        <end position="277"/>
    </location>
</feature>
<keyword evidence="1" id="KW-0812">Transmembrane</keyword>
<comment type="caution">
    <text evidence="2">The sequence shown here is derived from an EMBL/GenBank/DDBJ whole genome shotgun (WGS) entry which is preliminary data.</text>
</comment>
<dbReference type="Proteomes" id="UP001549257">
    <property type="component" value="Unassembled WGS sequence"/>
</dbReference>
<feature type="transmembrane region" description="Helical" evidence="1">
    <location>
        <begin position="115"/>
        <end position="134"/>
    </location>
</feature>
<keyword evidence="1" id="KW-0472">Membrane</keyword>
<keyword evidence="3" id="KW-1185">Reference proteome</keyword>